<organism evidence="1 2">
    <name type="scientific">Hypoxylon rubiginosum</name>
    <dbReference type="NCBI Taxonomy" id="110542"/>
    <lineage>
        <taxon>Eukaryota</taxon>
        <taxon>Fungi</taxon>
        <taxon>Dikarya</taxon>
        <taxon>Ascomycota</taxon>
        <taxon>Pezizomycotina</taxon>
        <taxon>Sordariomycetes</taxon>
        <taxon>Xylariomycetidae</taxon>
        <taxon>Xylariales</taxon>
        <taxon>Hypoxylaceae</taxon>
        <taxon>Hypoxylon</taxon>
    </lineage>
</organism>
<gene>
    <name evidence="1" type="ORF">F4821DRAFT_275620</name>
</gene>
<keyword evidence="2" id="KW-1185">Reference proteome</keyword>
<proteinExistence type="predicted"/>
<evidence type="ECO:0000313" key="2">
    <source>
        <dbReference type="Proteomes" id="UP001497680"/>
    </source>
</evidence>
<accession>A0ACC0CKH7</accession>
<dbReference type="EMBL" id="MU394419">
    <property type="protein sequence ID" value="KAI6080860.1"/>
    <property type="molecule type" value="Genomic_DNA"/>
</dbReference>
<protein>
    <submittedName>
        <fullName evidence="1">Uncharacterized protein</fullName>
    </submittedName>
</protein>
<comment type="caution">
    <text evidence="1">The sequence shown here is derived from an EMBL/GenBank/DDBJ whole genome shotgun (WGS) entry which is preliminary data.</text>
</comment>
<evidence type="ECO:0000313" key="1">
    <source>
        <dbReference type="EMBL" id="KAI6080860.1"/>
    </source>
</evidence>
<reference evidence="1 2" key="1">
    <citation type="journal article" date="2022" name="New Phytol.">
        <title>Ecological generalism drives hyperdiversity of secondary metabolite gene clusters in xylarialean endophytes.</title>
        <authorList>
            <person name="Franco M.E.E."/>
            <person name="Wisecaver J.H."/>
            <person name="Arnold A.E."/>
            <person name="Ju Y.M."/>
            <person name="Slot J.C."/>
            <person name="Ahrendt S."/>
            <person name="Moore L.P."/>
            <person name="Eastman K.E."/>
            <person name="Scott K."/>
            <person name="Konkel Z."/>
            <person name="Mondo S.J."/>
            <person name="Kuo A."/>
            <person name="Hayes R.D."/>
            <person name="Haridas S."/>
            <person name="Andreopoulos B."/>
            <person name="Riley R."/>
            <person name="LaButti K."/>
            <person name="Pangilinan J."/>
            <person name="Lipzen A."/>
            <person name="Amirebrahimi M."/>
            <person name="Yan J."/>
            <person name="Adam C."/>
            <person name="Keymanesh K."/>
            <person name="Ng V."/>
            <person name="Louie K."/>
            <person name="Northen T."/>
            <person name="Drula E."/>
            <person name="Henrissat B."/>
            <person name="Hsieh H.M."/>
            <person name="Youens-Clark K."/>
            <person name="Lutzoni F."/>
            <person name="Miadlikowska J."/>
            <person name="Eastwood D.C."/>
            <person name="Hamelin R.C."/>
            <person name="Grigoriev I.V."/>
            <person name="U'Ren J.M."/>
        </authorList>
    </citation>
    <scope>NUCLEOTIDE SEQUENCE [LARGE SCALE GENOMIC DNA]</scope>
    <source>
        <strain evidence="1 2">ER1909</strain>
    </source>
</reference>
<name>A0ACC0CKH7_9PEZI</name>
<sequence>MKRTYIFSAFYLSLGVVIGAAITRDHENAIARYVFDCPAQDDSELSLEITGFAFGQMDTQPGDIPPRLSSAQVAFTVTNPQGQRQACSSTIVKQQDGVWQDADGSLWFKCGSSSTQYQFGWGHADWRLTVKQTWTCDSTSYEVSGSTVLDPECTPSENEYFSCSAPDFSLSVA</sequence>
<dbReference type="Proteomes" id="UP001497680">
    <property type="component" value="Unassembled WGS sequence"/>
</dbReference>